<dbReference type="Proteomes" id="UP000828390">
    <property type="component" value="Unassembled WGS sequence"/>
</dbReference>
<dbReference type="InterPro" id="IPR021109">
    <property type="entry name" value="Peptidase_aspartic_dom_sf"/>
</dbReference>
<organism evidence="1 2">
    <name type="scientific">Dreissena polymorpha</name>
    <name type="common">Zebra mussel</name>
    <name type="synonym">Mytilus polymorpha</name>
    <dbReference type="NCBI Taxonomy" id="45954"/>
    <lineage>
        <taxon>Eukaryota</taxon>
        <taxon>Metazoa</taxon>
        <taxon>Spiralia</taxon>
        <taxon>Lophotrochozoa</taxon>
        <taxon>Mollusca</taxon>
        <taxon>Bivalvia</taxon>
        <taxon>Autobranchia</taxon>
        <taxon>Heteroconchia</taxon>
        <taxon>Euheterodonta</taxon>
        <taxon>Imparidentia</taxon>
        <taxon>Neoheterodontei</taxon>
        <taxon>Myida</taxon>
        <taxon>Dreissenoidea</taxon>
        <taxon>Dreissenidae</taxon>
        <taxon>Dreissena</taxon>
    </lineage>
</organism>
<dbReference type="AlphaFoldDB" id="A0A9D4R2X1"/>
<dbReference type="SUPFAM" id="SSF50630">
    <property type="entry name" value="Acid proteases"/>
    <property type="match status" value="1"/>
</dbReference>
<dbReference type="Gene3D" id="2.40.70.10">
    <property type="entry name" value="Acid Proteases"/>
    <property type="match status" value="1"/>
</dbReference>
<reference evidence="1" key="1">
    <citation type="journal article" date="2019" name="bioRxiv">
        <title>The Genome of the Zebra Mussel, Dreissena polymorpha: A Resource for Invasive Species Research.</title>
        <authorList>
            <person name="McCartney M.A."/>
            <person name="Auch B."/>
            <person name="Kono T."/>
            <person name="Mallez S."/>
            <person name="Zhang Y."/>
            <person name="Obille A."/>
            <person name="Becker A."/>
            <person name="Abrahante J.E."/>
            <person name="Garbe J."/>
            <person name="Badalamenti J.P."/>
            <person name="Herman A."/>
            <person name="Mangelson H."/>
            <person name="Liachko I."/>
            <person name="Sullivan S."/>
            <person name="Sone E.D."/>
            <person name="Koren S."/>
            <person name="Silverstein K.A.T."/>
            <person name="Beckman K.B."/>
            <person name="Gohl D.M."/>
        </authorList>
    </citation>
    <scope>NUCLEOTIDE SEQUENCE</scope>
    <source>
        <strain evidence="1">Duluth1</strain>
        <tissue evidence="1">Whole animal</tissue>
    </source>
</reference>
<protein>
    <submittedName>
        <fullName evidence="1">Uncharacterized protein</fullName>
    </submittedName>
</protein>
<evidence type="ECO:0000313" key="1">
    <source>
        <dbReference type="EMBL" id="KAH3851325.1"/>
    </source>
</evidence>
<gene>
    <name evidence="1" type="ORF">DPMN_093805</name>
</gene>
<sequence>MNIFDRLIGHSNESEVIINGKQSSCLVDTGSMITTVSEDWYKQLDPLPEIHTIEEFIVQGSDGNSLPYIGYIEAVVNVPGVSNHDISCTCTCCSEYRL</sequence>
<comment type="caution">
    <text evidence="1">The sequence shown here is derived from an EMBL/GenBank/DDBJ whole genome shotgun (WGS) entry which is preliminary data.</text>
</comment>
<dbReference type="EMBL" id="JAIWYP010000003">
    <property type="protein sequence ID" value="KAH3851325.1"/>
    <property type="molecule type" value="Genomic_DNA"/>
</dbReference>
<reference evidence="1" key="2">
    <citation type="submission" date="2020-11" db="EMBL/GenBank/DDBJ databases">
        <authorList>
            <person name="McCartney M.A."/>
            <person name="Auch B."/>
            <person name="Kono T."/>
            <person name="Mallez S."/>
            <person name="Becker A."/>
            <person name="Gohl D.M."/>
            <person name="Silverstein K.A.T."/>
            <person name="Koren S."/>
            <person name="Bechman K.B."/>
            <person name="Herman A."/>
            <person name="Abrahante J.E."/>
            <person name="Garbe J."/>
        </authorList>
    </citation>
    <scope>NUCLEOTIDE SEQUENCE</scope>
    <source>
        <strain evidence="1">Duluth1</strain>
        <tissue evidence="1">Whole animal</tissue>
    </source>
</reference>
<name>A0A9D4R2X1_DREPO</name>
<keyword evidence="2" id="KW-1185">Reference proteome</keyword>
<evidence type="ECO:0000313" key="2">
    <source>
        <dbReference type="Proteomes" id="UP000828390"/>
    </source>
</evidence>
<accession>A0A9D4R2X1</accession>
<proteinExistence type="predicted"/>